<proteinExistence type="predicted"/>
<dbReference type="GO" id="GO:0003677">
    <property type="term" value="F:DNA binding"/>
    <property type="evidence" value="ECO:0007669"/>
    <property type="project" value="UniProtKB-KW"/>
</dbReference>
<dbReference type="SUPFAM" id="SSF52540">
    <property type="entry name" value="P-loop containing nucleoside triphosphate hydrolases"/>
    <property type="match status" value="2"/>
</dbReference>
<feature type="domain" description="ABC transporter" evidence="14">
    <location>
        <begin position="242"/>
        <end position="507"/>
    </location>
</feature>
<dbReference type="GO" id="GO:0006289">
    <property type="term" value="P:nucleotide-excision repair"/>
    <property type="evidence" value="ECO:0007669"/>
    <property type="project" value="InterPro"/>
</dbReference>
<dbReference type="GO" id="GO:0004518">
    <property type="term" value="F:nuclease activity"/>
    <property type="evidence" value="ECO:0007669"/>
    <property type="project" value="UniProtKB-KW"/>
</dbReference>
<reference evidence="15" key="1">
    <citation type="submission" date="2020-05" db="UniProtKB">
        <authorList>
            <consortium name="EnsemblMetazoa"/>
        </authorList>
    </citation>
    <scope>IDENTIFICATION</scope>
    <source>
        <strain evidence="15">BB02</strain>
    </source>
</reference>
<name>A0A2C9LUI0_BIOGL</name>
<feature type="domain" description="ABC transporter" evidence="14">
    <location>
        <begin position="518"/>
        <end position="849"/>
    </location>
</feature>
<dbReference type="EnsemblMetazoa" id="BGLB035108-RA">
    <property type="protein sequence ID" value="BGLB035108-PA"/>
    <property type="gene ID" value="BGLB035108"/>
</dbReference>
<evidence type="ECO:0000256" key="4">
    <source>
        <dbReference type="ARBA" id="ARBA00022737"/>
    </source>
</evidence>
<dbReference type="GO" id="GO:0005737">
    <property type="term" value="C:cytoplasm"/>
    <property type="evidence" value="ECO:0007669"/>
    <property type="project" value="UniProtKB-SubCell"/>
</dbReference>
<evidence type="ECO:0000256" key="10">
    <source>
        <dbReference type="ARBA" id="ARBA00022840"/>
    </source>
</evidence>
<keyword evidence="3" id="KW-0479">Metal-binding</keyword>
<evidence type="ECO:0000256" key="7">
    <source>
        <dbReference type="ARBA" id="ARBA00022769"/>
    </source>
</evidence>
<dbReference type="Gene3D" id="3.30.190.20">
    <property type="match status" value="1"/>
</dbReference>
<evidence type="ECO:0000256" key="12">
    <source>
        <dbReference type="ARBA" id="ARBA00023125"/>
    </source>
</evidence>
<dbReference type="InterPro" id="IPR003593">
    <property type="entry name" value="AAA+_ATPase"/>
</dbReference>
<dbReference type="InterPro" id="IPR041552">
    <property type="entry name" value="UvrA_DNA-bd"/>
</dbReference>
<evidence type="ECO:0000256" key="5">
    <source>
        <dbReference type="ARBA" id="ARBA00022741"/>
    </source>
</evidence>
<dbReference type="InterPro" id="IPR041102">
    <property type="entry name" value="UvrA_inter"/>
</dbReference>
<dbReference type="Gene3D" id="3.40.50.300">
    <property type="entry name" value="P-loop containing nucleotide triphosphate hydrolases"/>
    <property type="match status" value="3"/>
</dbReference>
<accession>A0A2C9LUI0</accession>
<keyword evidence="6" id="KW-0227">DNA damage</keyword>
<evidence type="ECO:0000256" key="11">
    <source>
        <dbReference type="ARBA" id="ARBA00022881"/>
    </source>
</evidence>
<dbReference type="STRING" id="6526.A0A2C9LUI0"/>
<evidence type="ECO:0000259" key="14">
    <source>
        <dbReference type="PROSITE" id="PS50893"/>
    </source>
</evidence>
<dbReference type="NCBIfam" id="TIGR00630">
    <property type="entry name" value="uvra"/>
    <property type="match status" value="1"/>
</dbReference>
<evidence type="ECO:0000256" key="1">
    <source>
        <dbReference type="ARBA" id="ARBA00004496"/>
    </source>
</evidence>
<evidence type="ECO:0000313" key="16">
    <source>
        <dbReference type="Proteomes" id="UP000076420"/>
    </source>
</evidence>
<dbReference type="PANTHER" id="PTHR43152:SF3">
    <property type="entry name" value="UVRABC SYSTEM PROTEIN A"/>
    <property type="match status" value="1"/>
</dbReference>
<keyword evidence="4" id="KW-0677">Repeat</keyword>
<dbReference type="Proteomes" id="UP000076420">
    <property type="component" value="Unassembled WGS sequence"/>
</dbReference>
<dbReference type="CDD" id="cd03271">
    <property type="entry name" value="ABC_UvrA_II"/>
    <property type="match status" value="1"/>
</dbReference>
<organism evidence="15 16">
    <name type="scientific">Biomphalaria glabrata</name>
    <name type="common">Bloodfluke planorb</name>
    <name type="synonym">Freshwater snail</name>
    <dbReference type="NCBI Taxonomy" id="6526"/>
    <lineage>
        <taxon>Eukaryota</taxon>
        <taxon>Metazoa</taxon>
        <taxon>Spiralia</taxon>
        <taxon>Lophotrochozoa</taxon>
        <taxon>Mollusca</taxon>
        <taxon>Gastropoda</taxon>
        <taxon>Heterobranchia</taxon>
        <taxon>Euthyneura</taxon>
        <taxon>Panpulmonata</taxon>
        <taxon>Hygrophila</taxon>
        <taxon>Lymnaeoidea</taxon>
        <taxon>Planorbidae</taxon>
        <taxon>Biomphalaria</taxon>
    </lineage>
</organism>
<dbReference type="SMART" id="SM00382">
    <property type="entry name" value="AAA"/>
    <property type="match status" value="2"/>
</dbReference>
<evidence type="ECO:0000256" key="13">
    <source>
        <dbReference type="ARBA" id="ARBA00023204"/>
    </source>
</evidence>
<dbReference type="InterPro" id="IPR003439">
    <property type="entry name" value="ABC_transporter-like_ATP-bd"/>
</dbReference>
<dbReference type="InterPro" id="IPR027417">
    <property type="entry name" value="P-loop_NTPase"/>
</dbReference>
<dbReference type="GO" id="GO:0008270">
    <property type="term" value="F:zinc ion binding"/>
    <property type="evidence" value="ECO:0007669"/>
    <property type="project" value="UniProtKB-KW"/>
</dbReference>
<dbReference type="AlphaFoldDB" id="A0A2C9LUI0"/>
<evidence type="ECO:0000256" key="3">
    <source>
        <dbReference type="ARBA" id="ARBA00022723"/>
    </source>
</evidence>
<keyword evidence="13" id="KW-0234">DNA repair</keyword>
<comment type="subcellular location">
    <subcellularLocation>
        <location evidence="1">Cytoplasm</location>
    </subcellularLocation>
</comment>
<keyword evidence="2" id="KW-0963">Cytoplasm</keyword>
<evidence type="ECO:0000256" key="8">
    <source>
        <dbReference type="ARBA" id="ARBA00022771"/>
    </source>
</evidence>
<dbReference type="Pfam" id="PF17760">
    <property type="entry name" value="UvrA_inter"/>
    <property type="match status" value="1"/>
</dbReference>
<keyword evidence="9" id="KW-0862">Zinc</keyword>
<evidence type="ECO:0000256" key="6">
    <source>
        <dbReference type="ARBA" id="ARBA00022763"/>
    </source>
</evidence>
<evidence type="ECO:0000313" key="15">
    <source>
        <dbReference type="EnsemblMetazoa" id="BGLB035108-PA"/>
    </source>
</evidence>
<gene>
    <name evidence="15" type="primary">106064473</name>
</gene>
<keyword evidence="12" id="KW-0238">DNA-binding</keyword>
<keyword evidence="7" id="KW-0228">DNA excision</keyword>
<protein>
    <recommendedName>
        <fullName evidence="14">ABC transporter domain-containing protein</fullName>
    </recommendedName>
</protein>
<keyword evidence="8" id="KW-0863">Zinc-finger</keyword>
<dbReference type="PANTHER" id="PTHR43152">
    <property type="entry name" value="UVRABC SYSTEM PROTEIN A"/>
    <property type="match status" value="1"/>
</dbReference>
<dbReference type="Gene3D" id="1.20.1580.10">
    <property type="entry name" value="ABC transporter ATPase like domain"/>
    <property type="match status" value="1"/>
</dbReference>
<dbReference type="GO" id="GO:0016887">
    <property type="term" value="F:ATP hydrolysis activity"/>
    <property type="evidence" value="ECO:0007669"/>
    <property type="project" value="InterPro"/>
</dbReference>
<dbReference type="VEuPathDB" id="VectorBase:BGLB035108"/>
<dbReference type="InterPro" id="IPR004602">
    <property type="entry name" value="UvrA"/>
</dbReference>
<keyword evidence="5" id="KW-0547">Nucleotide-binding</keyword>
<dbReference type="GO" id="GO:0009380">
    <property type="term" value="C:excinuclease repair complex"/>
    <property type="evidence" value="ECO:0007669"/>
    <property type="project" value="InterPro"/>
</dbReference>
<dbReference type="CDD" id="cd03270">
    <property type="entry name" value="ABC_UvrA_I"/>
    <property type="match status" value="1"/>
</dbReference>
<evidence type="ECO:0000256" key="2">
    <source>
        <dbReference type="ARBA" id="ARBA00022490"/>
    </source>
</evidence>
<keyword evidence="11" id="KW-0267">Excision nuclease</keyword>
<dbReference type="InterPro" id="IPR017871">
    <property type="entry name" value="ABC_transporter-like_CS"/>
</dbReference>
<keyword evidence="10" id="KW-0067">ATP-binding</keyword>
<evidence type="ECO:0000256" key="9">
    <source>
        <dbReference type="ARBA" id="ARBA00022833"/>
    </source>
</evidence>
<dbReference type="Pfam" id="PF17755">
    <property type="entry name" value="UvrA_DNA-bind"/>
    <property type="match status" value="1"/>
</dbReference>
<dbReference type="GO" id="GO:0005524">
    <property type="term" value="F:ATP binding"/>
    <property type="evidence" value="ECO:0007669"/>
    <property type="project" value="UniProtKB-KW"/>
</dbReference>
<dbReference type="PROSITE" id="PS00211">
    <property type="entry name" value="ABC_TRANSPORTER_1"/>
    <property type="match status" value="2"/>
</dbReference>
<dbReference type="PROSITE" id="PS50893">
    <property type="entry name" value="ABC_TRANSPORTER_2"/>
    <property type="match status" value="2"/>
</dbReference>
<sequence>MKQNAINNQNFITIKGARAHNLKNVDITIPKNKIIVFTGLSGSGKSSLAFDTIYAEGQRRYVESLSTYARQFLGMADKPDVDYIGGLAPAISIDQKTTSHNPRSTVGTTTEIYDYLRLLFARVGKAYCPHGHGLIERQTSKEVLQQILTYENGTSILILSPIIKKQKGTHKLELDNLRKDGFLRVRINGNIYSLDDEINLEKNKSHDIEIVVDRVILDKTDDNIARLSEALEVGFQYSKGYLLVSNVDTKEDKLYSKHHSCKVCGFSLPELEPRLFSFNSPIGACQKCNGIGAILQYDEEKIVEFPDKSIKGGAIPFIKNEKDLITGYEYEMCAAVCNHYNISLDTPYNELTEKERIIIMEGTNEEITYQVISNRSSVSRTGLIEGIGLTYLELSRNSSTLSGGESQRIRLATQIGSQLSGVLYVLDEPSIGLHQRDNGKLIKTLKEMRDLGNTLIVVEHDEETMLEADHVIDIGPGAGVHGGKVVFSGTYEEILNSDESITGQYLSGKKKIEIPNKRRIEPTRYIELIGCQENNLKNISVKIPLKRFVAVTGVSGSGKSTLINEIFTKAVQKSLHLKVSNIGKYSSVKGLDQIDKIINISQDPIGRTPRSNPATYTNLFTYIRDLFANAVEAKAQGFVKGRFSFNVAGGRCERCCGEGFLKISMHFLPDVYVVCEECHGKRFNEATLKIKYRGKNIYDVLQLTVEEALEFFQNHPQLKNGIQTLCDVGLGYIKLGQPATELSGGEAQRVKLASELLKKATGKTVYVLDEPTTGLHFEDINKLLKILQRIVDHGDSVIVIEHNLDVIKCVDHVIDMGPEGGRLGGIVVAQGTPEEIADNPKSITGQFIRSVLNKQR</sequence>